<keyword evidence="11" id="KW-1185">Reference proteome</keyword>
<keyword evidence="3 8" id="KW-0479">Metal-binding</keyword>
<protein>
    <recommendedName>
        <fullName evidence="8">Holo-[acyl-carrier-protein] synthase</fullName>
        <shortName evidence="8">Holo-ACP synthase</shortName>
        <ecNumber evidence="8">2.7.8.7</ecNumber>
    </recommendedName>
    <alternativeName>
        <fullName evidence="8">4'-phosphopantetheinyl transferase AcpS</fullName>
    </alternativeName>
</protein>
<dbReference type="HAMAP" id="MF_00101">
    <property type="entry name" value="AcpS"/>
    <property type="match status" value="1"/>
</dbReference>
<name>A0ABT2L280_9BACL</name>
<dbReference type="Pfam" id="PF01648">
    <property type="entry name" value="ACPS"/>
    <property type="match status" value="1"/>
</dbReference>
<feature type="domain" description="4'-phosphopantetheinyl transferase" evidence="9">
    <location>
        <begin position="4"/>
        <end position="109"/>
    </location>
</feature>
<dbReference type="InterPro" id="IPR004568">
    <property type="entry name" value="Ppantetheine-prot_Trfase_dom"/>
</dbReference>
<evidence type="ECO:0000256" key="3">
    <source>
        <dbReference type="ARBA" id="ARBA00022723"/>
    </source>
</evidence>
<keyword evidence="8" id="KW-0963">Cytoplasm</keyword>
<accession>A0ABT2L280</accession>
<keyword evidence="5 8" id="KW-0460">Magnesium</keyword>
<keyword evidence="4 8" id="KW-0276">Fatty acid metabolism</keyword>
<organism evidence="10 11">
    <name type="scientific">Exiguobacterium alkaliphilum</name>
    <dbReference type="NCBI Taxonomy" id="1428684"/>
    <lineage>
        <taxon>Bacteria</taxon>
        <taxon>Bacillati</taxon>
        <taxon>Bacillota</taxon>
        <taxon>Bacilli</taxon>
        <taxon>Bacillales</taxon>
        <taxon>Bacillales Family XII. Incertae Sedis</taxon>
        <taxon>Exiguobacterium</taxon>
    </lineage>
</organism>
<dbReference type="RefSeq" id="WP_034814276.1">
    <property type="nucleotide sequence ID" value="NZ_JANIEK010000048.1"/>
</dbReference>
<keyword evidence="1 8" id="KW-0444">Lipid biosynthesis</keyword>
<keyword evidence="2 8" id="KW-0808">Transferase</keyword>
<comment type="caution">
    <text evidence="10">The sequence shown here is derived from an EMBL/GenBank/DDBJ whole genome shotgun (WGS) entry which is preliminary data.</text>
</comment>
<dbReference type="InterPro" id="IPR037143">
    <property type="entry name" value="4-PPantetheinyl_Trfase_dom_sf"/>
</dbReference>
<dbReference type="EC" id="2.7.8.7" evidence="8"/>
<evidence type="ECO:0000256" key="8">
    <source>
        <dbReference type="HAMAP-Rule" id="MF_00101"/>
    </source>
</evidence>
<evidence type="ECO:0000259" key="9">
    <source>
        <dbReference type="Pfam" id="PF01648"/>
    </source>
</evidence>
<evidence type="ECO:0000256" key="6">
    <source>
        <dbReference type="ARBA" id="ARBA00023098"/>
    </source>
</evidence>
<evidence type="ECO:0000256" key="4">
    <source>
        <dbReference type="ARBA" id="ARBA00022832"/>
    </source>
</evidence>
<gene>
    <name evidence="8 10" type="primary">acpS</name>
    <name evidence="10" type="ORF">NQG31_11130</name>
</gene>
<evidence type="ECO:0000256" key="2">
    <source>
        <dbReference type="ARBA" id="ARBA00022679"/>
    </source>
</evidence>
<dbReference type="SUPFAM" id="SSF56214">
    <property type="entry name" value="4'-phosphopantetheinyl transferase"/>
    <property type="match status" value="1"/>
</dbReference>
<reference evidence="10 11" key="1">
    <citation type="submission" date="2022-07" db="EMBL/GenBank/DDBJ databases">
        <title>Genomic and pangenome structural analysis of the polyextremophile Exiguobacterium.</title>
        <authorList>
            <person name="Shen L."/>
        </authorList>
    </citation>
    <scope>NUCLEOTIDE SEQUENCE [LARGE SCALE GENOMIC DNA]</scope>
    <source>
        <strain evidence="10 11">12_1</strain>
    </source>
</reference>
<dbReference type="NCBIfam" id="TIGR00556">
    <property type="entry name" value="pantethn_trn"/>
    <property type="match status" value="1"/>
</dbReference>
<sequence length="123" mass="13522">MIVGIGIDLVELERIARSIQKPGFMERLLTEAERGLASNYPEQRRIEFVAGRFAAKEAYAKAVGTGIARGLSWQQIEVLPDETGRPVMTAPSPGRIHVSISHSEQYAVAQVIIEEEDSDVSSK</sequence>
<evidence type="ECO:0000256" key="5">
    <source>
        <dbReference type="ARBA" id="ARBA00022842"/>
    </source>
</evidence>
<dbReference type="Gene3D" id="3.90.470.20">
    <property type="entry name" value="4'-phosphopantetheinyl transferase domain"/>
    <property type="match status" value="1"/>
</dbReference>
<dbReference type="InterPro" id="IPR008278">
    <property type="entry name" value="4-PPantetheinyl_Trfase_dom"/>
</dbReference>
<evidence type="ECO:0000313" key="10">
    <source>
        <dbReference type="EMBL" id="MCT4796105.1"/>
    </source>
</evidence>
<dbReference type="InterPro" id="IPR002582">
    <property type="entry name" value="ACPS"/>
</dbReference>
<evidence type="ECO:0000313" key="11">
    <source>
        <dbReference type="Proteomes" id="UP001206821"/>
    </source>
</evidence>
<feature type="binding site" evidence="8">
    <location>
        <position position="8"/>
    </location>
    <ligand>
        <name>Mg(2+)</name>
        <dbReference type="ChEBI" id="CHEBI:18420"/>
    </ligand>
</feature>
<comment type="subcellular location">
    <subcellularLocation>
        <location evidence="8">Cytoplasm</location>
    </subcellularLocation>
</comment>
<dbReference type="Proteomes" id="UP001206821">
    <property type="component" value="Unassembled WGS sequence"/>
</dbReference>
<dbReference type="EMBL" id="JANIEK010000048">
    <property type="protein sequence ID" value="MCT4796105.1"/>
    <property type="molecule type" value="Genomic_DNA"/>
</dbReference>
<feature type="binding site" evidence="8">
    <location>
        <position position="57"/>
    </location>
    <ligand>
        <name>Mg(2+)</name>
        <dbReference type="ChEBI" id="CHEBI:18420"/>
    </ligand>
</feature>
<dbReference type="GO" id="GO:0008897">
    <property type="term" value="F:holo-[acyl-carrier-protein] synthase activity"/>
    <property type="evidence" value="ECO:0007669"/>
    <property type="project" value="UniProtKB-EC"/>
</dbReference>
<keyword evidence="6 8" id="KW-0443">Lipid metabolism</keyword>
<dbReference type="NCBIfam" id="TIGR00516">
    <property type="entry name" value="acpS"/>
    <property type="match status" value="1"/>
</dbReference>
<comment type="similarity">
    <text evidence="8">Belongs to the P-Pant transferase superfamily. AcpS family.</text>
</comment>
<evidence type="ECO:0000256" key="7">
    <source>
        <dbReference type="ARBA" id="ARBA00023160"/>
    </source>
</evidence>
<evidence type="ECO:0000256" key="1">
    <source>
        <dbReference type="ARBA" id="ARBA00022516"/>
    </source>
</evidence>
<comment type="catalytic activity">
    <reaction evidence="8">
        <text>apo-[ACP] + CoA = holo-[ACP] + adenosine 3',5'-bisphosphate + H(+)</text>
        <dbReference type="Rhea" id="RHEA:12068"/>
        <dbReference type="Rhea" id="RHEA-COMP:9685"/>
        <dbReference type="Rhea" id="RHEA-COMP:9690"/>
        <dbReference type="ChEBI" id="CHEBI:15378"/>
        <dbReference type="ChEBI" id="CHEBI:29999"/>
        <dbReference type="ChEBI" id="CHEBI:57287"/>
        <dbReference type="ChEBI" id="CHEBI:58343"/>
        <dbReference type="ChEBI" id="CHEBI:64479"/>
        <dbReference type="EC" id="2.7.8.7"/>
    </reaction>
</comment>
<comment type="cofactor">
    <cofactor evidence="8">
        <name>Mg(2+)</name>
        <dbReference type="ChEBI" id="CHEBI:18420"/>
    </cofactor>
</comment>
<keyword evidence="7 8" id="KW-0275">Fatty acid biosynthesis</keyword>
<comment type="function">
    <text evidence="8">Transfers the 4'-phosphopantetheine moiety from coenzyme A to a Ser of acyl-carrier-protein.</text>
</comment>
<proteinExistence type="inferred from homology"/>